<dbReference type="Proteomes" id="UP000031666">
    <property type="component" value="Unassembled WGS sequence"/>
</dbReference>
<dbReference type="AlphaFoldDB" id="A0A0B8QKQ9"/>
<sequence>MKTINRKTLVEGKLQNILKHNPDLRFQVDELGSGRVQIVISEGWCAKSVPLILSRVDVIYLLLEDTKVINHIVDFCLHFEAQIEEGDWPLVAAGGLA</sequence>
<organism evidence="1 2">
    <name type="scientific">Vibrio ishigakensis</name>
    <dbReference type="NCBI Taxonomy" id="1481914"/>
    <lineage>
        <taxon>Bacteria</taxon>
        <taxon>Pseudomonadati</taxon>
        <taxon>Pseudomonadota</taxon>
        <taxon>Gammaproteobacteria</taxon>
        <taxon>Vibrionales</taxon>
        <taxon>Vibrionaceae</taxon>
        <taxon>Vibrio</taxon>
    </lineage>
</organism>
<name>A0A0B8QKQ9_9VIBR</name>
<gene>
    <name evidence="1" type="ORF">JCM19241_1422</name>
</gene>
<evidence type="ECO:0000313" key="2">
    <source>
        <dbReference type="Proteomes" id="UP000031666"/>
    </source>
</evidence>
<evidence type="ECO:0000313" key="1">
    <source>
        <dbReference type="EMBL" id="GAM75079.1"/>
    </source>
</evidence>
<accession>A0A0B8QKQ9</accession>
<dbReference type="STRING" id="1481914.JCM19241_1422"/>
<reference evidence="1 2" key="2">
    <citation type="submission" date="2015-01" db="EMBL/GenBank/DDBJ databases">
        <authorList>
            <consortium name="NBRP consortium"/>
            <person name="Sawabe T."/>
            <person name="Meirelles P."/>
            <person name="Feng G."/>
            <person name="Sayaka M."/>
            <person name="Hattori M."/>
            <person name="Ohkuma M."/>
        </authorList>
    </citation>
    <scope>NUCLEOTIDE SEQUENCE [LARGE SCALE GENOMIC DNA]</scope>
    <source>
        <strain evidence="2">JCM 19241</strain>
    </source>
</reference>
<reference evidence="1 2" key="1">
    <citation type="submission" date="2015-01" db="EMBL/GenBank/DDBJ databases">
        <title>Vibrio sp. C94 JCM 19241 whole genome shotgun sequence.</title>
        <authorList>
            <person name="Sawabe T."/>
            <person name="Meirelles P."/>
            <person name="Feng G."/>
            <person name="Sayaka M."/>
            <person name="Hattori M."/>
            <person name="Ohkuma M."/>
        </authorList>
    </citation>
    <scope>NUCLEOTIDE SEQUENCE [LARGE SCALE GENOMIC DNA]</scope>
    <source>
        <strain evidence="2">JCM 19241</strain>
    </source>
</reference>
<comment type="caution">
    <text evidence="1">The sequence shown here is derived from an EMBL/GenBank/DDBJ whole genome shotgun (WGS) entry which is preliminary data.</text>
</comment>
<protein>
    <submittedName>
        <fullName evidence="1">Uncharacterized protein</fullName>
    </submittedName>
</protein>
<dbReference type="EMBL" id="BBSC01000003">
    <property type="protein sequence ID" value="GAM75079.1"/>
    <property type="molecule type" value="Genomic_DNA"/>
</dbReference>
<proteinExistence type="predicted"/>